<feature type="coiled-coil region" evidence="1">
    <location>
        <begin position="42"/>
        <end position="69"/>
    </location>
</feature>
<feature type="transmembrane region" description="Helical" evidence="2">
    <location>
        <begin position="329"/>
        <end position="350"/>
    </location>
</feature>
<dbReference type="InterPro" id="IPR045957">
    <property type="entry name" value="DUF6377"/>
</dbReference>
<organism evidence="4 5">
    <name type="scientific">Segatella copri</name>
    <dbReference type="NCBI Taxonomy" id="165179"/>
    <lineage>
        <taxon>Bacteria</taxon>
        <taxon>Pseudomonadati</taxon>
        <taxon>Bacteroidota</taxon>
        <taxon>Bacteroidia</taxon>
        <taxon>Bacteroidales</taxon>
        <taxon>Prevotellaceae</taxon>
        <taxon>Segatella</taxon>
    </lineage>
</organism>
<accession>A0A6A7WCG9</accession>
<sequence>MILTTQLFLALSVLIGHAQTPESVDSLLHCIDEAIDHSAQYVSRKEQRIRQLQQQLSQAKNLHAEYQLSYRLYEEYTPFVNDSAIIYLKRCIEIARKTGKHSEVGKCQALIAIRCSSTGKFIEALNTLNAIDTTQLDNIAKGTYYMAYNHVYGEIIYYRNPITPEAQYGIMAAQYRQKMYAVLPRTSNSVFQYRELDALNAHDNREAMRINDQWLSHVEKGSHPYALVALYRYLAYKAENDSTRMMYWLAESVLTDIRNGVMDQGSMWEMANQLMGLNDVDRAYKYISFNSISANRFGSRQRLAQISPLLSAIAKMYKDENDQYNRRQNYTLCIISILALMLLAGVFYVSRQRHKLAIARDDLAKTNRQLYELNAQLKSLNEQLSITNSQLSVVNHELTDANRVKEEYVGRFMRLCSIYINKIEDLRKRVHKKLKTRQYDELYEMTRPQNFKEEELEEFYTNFDSAFLQLFPHFLDSFNALLRPEERIEQPKKEQLSTPIRIFALIRLGINDSSKIAEFLHYSVNTIYNYRAHIKKGAINDKDSFEEDVRKIGTF</sequence>
<feature type="domain" description="DUF6377" evidence="3">
    <location>
        <begin position="256"/>
        <end position="517"/>
    </location>
</feature>
<keyword evidence="2" id="KW-0812">Transmembrane</keyword>
<name>A0A6A7WCG9_9BACT</name>
<evidence type="ECO:0000256" key="1">
    <source>
        <dbReference type="SAM" id="Coils"/>
    </source>
</evidence>
<feature type="coiled-coil region" evidence="1">
    <location>
        <begin position="356"/>
        <end position="390"/>
    </location>
</feature>
<dbReference type="Proteomes" id="UP000384372">
    <property type="component" value="Unassembled WGS sequence"/>
</dbReference>
<protein>
    <submittedName>
        <fullName evidence="4">Transcriptional regulator</fullName>
    </submittedName>
</protein>
<evidence type="ECO:0000256" key="2">
    <source>
        <dbReference type="SAM" id="Phobius"/>
    </source>
</evidence>
<dbReference type="Pfam" id="PF19904">
    <property type="entry name" value="DUF6377"/>
    <property type="match status" value="1"/>
</dbReference>
<keyword evidence="2" id="KW-0472">Membrane</keyword>
<dbReference type="EMBL" id="VZAD01000072">
    <property type="protein sequence ID" value="MQP12179.1"/>
    <property type="molecule type" value="Genomic_DNA"/>
</dbReference>
<evidence type="ECO:0000313" key="4">
    <source>
        <dbReference type="EMBL" id="MQP12179.1"/>
    </source>
</evidence>
<gene>
    <name evidence="4" type="ORF">F7D20_09475</name>
</gene>
<reference evidence="4 5" key="1">
    <citation type="submission" date="2019-09" db="EMBL/GenBank/DDBJ databases">
        <title>Distinct polysaccharide growth profiles of human intestinal Prevotella copri isolates.</title>
        <authorList>
            <person name="Fehlner-Peach H."/>
            <person name="Magnabosco C."/>
            <person name="Raghavan V."/>
            <person name="Scher J.U."/>
            <person name="Tett A."/>
            <person name="Cox L.M."/>
            <person name="Gottsegen C."/>
            <person name="Watters A."/>
            <person name="Wiltshire- Gordon J.D."/>
            <person name="Segata N."/>
            <person name="Bonneau R."/>
            <person name="Littman D.R."/>
        </authorList>
    </citation>
    <scope>NUCLEOTIDE SEQUENCE [LARGE SCALE GENOMIC DNA]</scope>
    <source>
        <strain evidence="5">iAQ1173</strain>
    </source>
</reference>
<evidence type="ECO:0000259" key="3">
    <source>
        <dbReference type="Pfam" id="PF19904"/>
    </source>
</evidence>
<proteinExistence type="predicted"/>
<keyword evidence="2" id="KW-1133">Transmembrane helix</keyword>
<keyword evidence="5" id="KW-1185">Reference proteome</keyword>
<comment type="caution">
    <text evidence="4">The sequence shown here is derived from an EMBL/GenBank/DDBJ whole genome shotgun (WGS) entry which is preliminary data.</text>
</comment>
<evidence type="ECO:0000313" key="5">
    <source>
        <dbReference type="Proteomes" id="UP000384372"/>
    </source>
</evidence>
<keyword evidence="1" id="KW-0175">Coiled coil</keyword>
<dbReference type="AlphaFoldDB" id="A0A6A7WCG9"/>